<evidence type="ECO:0000256" key="4">
    <source>
        <dbReference type="ARBA" id="ARBA00023136"/>
    </source>
</evidence>
<gene>
    <name evidence="7" type="ORF">A3E89_00580</name>
</gene>
<evidence type="ECO:0000313" key="7">
    <source>
        <dbReference type="EMBL" id="OGD68010.1"/>
    </source>
</evidence>
<protein>
    <recommendedName>
        <fullName evidence="5">Signal peptidase I</fullName>
        <ecNumber evidence="5">3.4.21.89</ecNumber>
    </recommendedName>
</protein>
<evidence type="ECO:0000256" key="6">
    <source>
        <dbReference type="SAM" id="Phobius"/>
    </source>
</evidence>
<keyword evidence="2 6" id="KW-0812">Transmembrane</keyword>
<dbReference type="InterPro" id="IPR001733">
    <property type="entry name" value="Peptidase_S26B"/>
</dbReference>
<accession>A0A1F5EL20</accession>
<dbReference type="EMBL" id="MFAA01000045">
    <property type="protein sequence ID" value="OGD68010.1"/>
    <property type="molecule type" value="Genomic_DNA"/>
</dbReference>
<dbReference type="InterPro" id="IPR036286">
    <property type="entry name" value="LexA/Signal_pep-like_sf"/>
</dbReference>
<proteinExistence type="predicted"/>
<dbReference type="PANTHER" id="PTHR10806">
    <property type="entry name" value="SIGNAL PEPTIDASE COMPLEX CATALYTIC SUBUNIT SEC11"/>
    <property type="match status" value="1"/>
</dbReference>
<comment type="caution">
    <text evidence="7">The sequence shown here is derived from an EMBL/GenBank/DDBJ whole genome shotgun (WGS) entry which is preliminary data.</text>
</comment>
<dbReference type="SUPFAM" id="SSF51306">
    <property type="entry name" value="LexA/Signal peptidase"/>
    <property type="match status" value="1"/>
</dbReference>
<dbReference type="GO" id="GO:0009003">
    <property type="term" value="F:signal peptidase activity"/>
    <property type="evidence" value="ECO:0007669"/>
    <property type="project" value="UniProtKB-EC"/>
</dbReference>
<name>A0A1F5EL20_9BACT</name>
<reference evidence="7 8" key="1">
    <citation type="journal article" date="2016" name="Nat. Commun.">
        <title>Thousands of microbial genomes shed light on interconnected biogeochemical processes in an aquifer system.</title>
        <authorList>
            <person name="Anantharaman K."/>
            <person name="Brown C.T."/>
            <person name="Hug L.A."/>
            <person name="Sharon I."/>
            <person name="Castelle C.J."/>
            <person name="Probst A.J."/>
            <person name="Thomas B.C."/>
            <person name="Singh A."/>
            <person name="Wilkins M.J."/>
            <person name="Karaoz U."/>
            <person name="Brodie E.L."/>
            <person name="Williams K.H."/>
            <person name="Hubbard S.S."/>
            <person name="Banfield J.F."/>
        </authorList>
    </citation>
    <scope>NUCLEOTIDE SEQUENCE [LARGE SCALE GENOMIC DNA]</scope>
</reference>
<evidence type="ECO:0000256" key="3">
    <source>
        <dbReference type="ARBA" id="ARBA00022989"/>
    </source>
</evidence>
<feature type="transmembrane region" description="Helical" evidence="6">
    <location>
        <begin position="7"/>
        <end position="30"/>
    </location>
</feature>
<organism evidence="7 8">
    <name type="scientific">Candidatus Campbellbacteria bacterium RIFCSPHIGHO2_12_FULL_35_10</name>
    <dbReference type="NCBI Taxonomy" id="1797578"/>
    <lineage>
        <taxon>Bacteria</taxon>
        <taxon>Candidatus Campbelliibacteriota</taxon>
    </lineage>
</organism>
<dbReference type="Gene3D" id="2.10.109.10">
    <property type="entry name" value="Umud Fragment, subunit A"/>
    <property type="match status" value="1"/>
</dbReference>
<dbReference type="PRINTS" id="PR00728">
    <property type="entry name" value="SIGNALPTASE"/>
</dbReference>
<comment type="subcellular location">
    <subcellularLocation>
        <location evidence="1">Membrane</location>
    </subcellularLocation>
</comment>
<dbReference type="GO" id="GO:0004252">
    <property type="term" value="F:serine-type endopeptidase activity"/>
    <property type="evidence" value="ECO:0007669"/>
    <property type="project" value="UniProtKB-UniRule"/>
</dbReference>
<evidence type="ECO:0000256" key="5">
    <source>
        <dbReference type="NCBIfam" id="TIGR02228"/>
    </source>
</evidence>
<sequence length="174" mass="19522">MQKLMKVIYYIFVAVIGITAVLMVVSIFPITGNFKLMVVQSGSMEPSIKTGAVVVVKPVEKYQIGDVITFKDVFKTEVPVTHRIVEIKVIEGKYHYLTKGDANDNNDPKEVSETDVVGKVLFDVPFIGYIVDGARKPLGFALLIIIPGAFIIYDESKKIWREIQQSKKDEIQNL</sequence>
<dbReference type="NCBIfam" id="TIGR02228">
    <property type="entry name" value="sigpep_I_arch"/>
    <property type="match status" value="1"/>
</dbReference>
<keyword evidence="3 6" id="KW-1133">Transmembrane helix</keyword>
<evidence type="ECO:0000256" key="2">
    <source>
        <dbReference type="ARBA" id="ARBA00022692"/>
    </source>
</evidence>
<dbReference type="EC" id="3.4.21.89" evidence="5"/>
<dbReference type="InterPro" id="IPR019533">
    <property type="entry name" value="Peptidase_S26"/>
</dbReference>
<keyword evidence="4 6" id="KW-0472">Membrane</keyword>
<dbReference type="AlphaFoldDB" id="A0A1F5EL20"/>
<dbReference type="CDD" id="cd06530">
    <property type="entry name" value="S26_SPase_I"/>
    <property type="match status" value="1"/>
</dbReference>
<evidence type="ECO:0000256" key="1">
    <source>
        <dbReference type="ARBA" id="ARBA00004370"/>
    </source>
</evidence>
<evidence type="ECO:0000313" key="8">
    <source>
        <dbReference type="Proteomes" id="UP000185891"/>
    </source>
</evidence>
<dbReference type="GO" id="GO:0006465">
    <property type="term" value="P:signal peptide processing"/>
    <property type="evidence" value="ECO:0007669"/>
    <property type="project" value="UniProtKB-UniRule"/>
</dbReference>
<dbReference type="PANTHER" id="PTHR10806:SF6">
    <property type="entry name" value="SIGNAL PEPTIDASE COMPLEX CATALYTIC SUBUNIT SEC11"/>
    <property type="match status" value="1"/>
</dbReference>
<dbReference type="Proteomes" id="UP000185891">
    <property type="component" value="Unassembled WGS sequence"/>
</dbReference>
<dbReference type="GO" id="GO:0016020">
    <property type="term" value="C:membrane"/>
    <property type="evidence" value="ECO:0007669"/>
    <property type="project" value="UniProtKB-SubCell"/>
</dbReference>